<organism evidence="1 2">
    <name type="scientific">Citrobacter werkmanii</name>
    <dbReference type="NCBI Taxonomy" id="67827"/>
    <lineage>
        <taxon>Bacteria</taxon>
        <taxon>Pseudomonadati</taxon>
        <taxon>Pseudomonadota</taxon>
        <taxon>Gammaproteobacteria</taxon>
        <taxon>Enterobacterales</taxon>
        <taxon>Enterobacteriaceae</taxon>
        <taxon>Citrobacter</taxon>
        <taxon>Citrobacter freundii complex</taxon>
    </lineage>
</organism>
<evidence type="ECO:0000313" key="2">
    <source>
        <dbReference type="Proteomes" id="UP000837205"/>
    </source>
</evidence>
<dbReference type="Proteomes" id="UP000837205">
    <property type="component" value="Unassembled WGS sequence"/>
</dbReference>
<name>A0ABM8MWP7_9ENTR</name>
<gene>
    <name evidence="1" type="ORF">TML_02017</name>
</gene>
<reference evidence="1" key="1">
    <citation type="submission" date="2020-06" db="EMBL/GenBank/DDBJ databases">
        <authorList>
            <person name="Delgado-Blas J."/>
        </authorList>
    </citation>
    <scope>NUCLEOTIDE SEQUENCE</scope>
    <source>
        <strain evidence="1">BB1480</strain>
    </source>
</reference>
<keyword evidence="2" id="KW-1185">Reference proteome</keyword>
<evidence type="ECO:0000313" key="1">
    <source>
        <dbReference type="EMBL" id="CAC9194747.1"/>
    </source>
</evidence>
<accession>A0ABM8MWP7</accession>
<dbReference type="EMBL" id="CAIIUA010000001">
    <property type="protein sequence ID" value="CAC9194747.1"/>
    <property type="molecule type" value="Genomic_DNA"/>
</dbReference>
<comment type="caution">
    <text evidence="1">The sequence shown here is derived from an EMBL/GenBank/DDBJ whole genome shotgun (WGS) entry which is preliminary data.</text>
</comment>
<protein>
    <submittedName>
        <fullName evidence="1">Uncharacterized protein</fullName>
    </submittedName>
</protein>
<sequence length="53" mass="6622">MRTIMHFFVIQITYLLRKYHNKMNKKIKKSCIQLRFNPIYMMNISLPLNKYKK</sequence>
<proteinExistence type="predicted"/>